<evidence type="ECO:0000256" key="1">
    <source>
        <dbReference type="SAM" id="Phobius"/>
    </source>
</evidence>
<dbReference type="STRING" id="651182.TOL2_C36520"/>
<dbReference type="HOGENOM" id="CLU_648499_0_0_7"/>
<accession>K0NNY7</accession>
<dbReference type="Proteomes" id="UP000007347">
    <property type="component" value="Chromosome"/>
</dbReference>
<dbReference type="EMBL" id="FO203503">
    <property type="protein sequence ID" value="CCK81808.1"/>
    <property type="molecule type" value="Genomic_DNA"/>
</dbReference>
<feature type="transmembrane region" description="Helical" evidence="1">
    <location>
        <begin position="140"/>
        <end position="160"/>
    </location>
</feature>
<keyword evidence="1" id="KW-1133">Transmembrane helix</keyword>
<organism evidence="2 3">
    <name type="scientific">Desulfobacula toluolica (strain DSM 7467 / Tol2)</name>
    <dbReference type="NCBI Taxonomy" id="651182"/>
    <lineage>
        <taxon>Bacteria</taxon>
        <taxon>Pseudomonadati</taxon>
        <taxon>Thermodesulfobacteriota</taxon>
        <taxon>Desulfobacteria</taxon>
        <taxon>Desulfobacterales</taxon>
        <taxon>Desulfobacteraceae</taxon>
        <taxon>Desulfobacula</taxon>
    </lineage>
</organism>
<feature type="transmembrane region" description="Helical" evidence="1">
    <location>
        <begin position="78"/>
        <end position="97"/>
    </location>
</feature>
<feature type="transmembrane region" description="Helical" evidence="1">
    <location>
        <begin position="191"/>
        <end position="207"/>
    </location>
</feature>
<feature type="transmembrane region" description="Helical" evidence="1">
    <location>
        <begin position="214"/>
        <end position="235"/>
    </location>
</feature>
<name>K0NNY7_DESTT</name>
<keyword evidence="1" id="KW-0812">Transmembrane</keyword>
<feature type="transmembrane region" description="Helical" evidence="1">
    <location>
        <begin position="20"/>
        <end position="37"/>
    </location>
</feature>
<feature type="transmembrane region" description="Helical" evidence="1">
    <location>
        <begin position="104"/>
        <end position="128"/>
    </location>
</feature>
<gene>
    <name evidence="2" type="ordered locus">TOL2_C36520</name>
</gene>
<dbReference type="KEGG" id="dto:TOL2_C36520"/>
<feature type="transmembrane region" description="Helical" evidence="1">
    <location>
        <begin position="320"/>
        <end position="343"/>
    </location>
</feature>
<feature type="transmembrane region" description="Helical" evidence="1">
    <location>
        <begin position="167"/>
        <end position="185"/>
    </location>
</feature>
<keyword evidence="3" id="KW-1185">Reference proteome</keyword>
<protein>
    <recommendedName>
        <fullName evidence="4">O-antigen polymerase</fullName>
    </recommendedName>
</protein>
<keyword evidence="1" id="KW-0472">Membrane</keyword>
<feature type="transmembrane region" description="Helical" evidence="1">
    <location>
        <begin position="49"/>
        <end position="66"/>
    </location>
</feature>
<sequence>MFVLDWLYLEHGIGIRQMTWFPEFISIIVAVSIPFMTAINKQTHIPIKYILLIGIYLAHIIIGFLLNDVNGWVILSGMRIYTKFIPIFLVMLIFTSVEEDVKKIIWLVFILSMLQFPIVVWQRFVLFATSISGDPMGGTVGHSASGVLSIYLLIIISFLVSFYFKGIISLPFFLLSLAASFIPTTLNETKITFILLPIAFIFPAMFIKAKRKTILQVILVLFIFASSFIVLRGIYNHFQQKRWGYGIETFVMTPGRLEGYSKMRIDPIKHSFSNAVKDIRFLFFGRGAGNVSEGFTKKLSGKYIKEGEFYMVGRVSFPKMIWEIGILGTFIFFMFPFFIFIDAARLCRKEGLSSAFSLGMLSFSVLFSLSMFYTFTMDSNLLIYLFFLSAGYIAKQHAFQETTVKHHSNALYDESKLGTSCFH</sequence>
<reference evidence="2 3" key="1">
    <citation type="journal article" date="2013" name="Environ. Microbiol.">
        <title>Complete genome, catabolic sub-proteomes and key-metabolites of Desulfobacula toluolica Tol2, a marine, aromatic compound-degrading, sulfate-reducing bacterium.</title>
        <authorList>
            <person name="Wohlbrand L."/>
            <person name="Jacob J.H."/>
            <person name="Kube M."/>
            <person name="Mussmann M."/>
            <person name="Jarling R."/>
            <person name="Beck A."/>
            <person name="Amann R."/>
            <person name="Wilkes H."/>
            <person name="Reinhardt R."/>
            <person name="Rabus R."/>
        </authorList>
    </citation>
    <scope>NUCLEOTIDE SEQUENCE [LARGE SCALE GENOMIC DNA]</scope>
    <source>
        <strain evidence="3">DSM 7467 / Tol2</strain>
    </source>
</reference>
<evidence type="ECO:0000313" key="3">
    <source>
        <dbReference type="Proteomes" id="UP000007347"/>
    </source>
</evidence>
<dbReference type="AlphaFoldDB" id="K0NNY7"/>
<feature type="transmembrane region" description="Helical" evidence="1">
    <location>
        <begin position="355"/>
        <end position="375"/>
    </location>
</feature>
<proteinExistence type="predicted"/>
<evidence type="ECO:0008006" key="4">
    <source>
        <dbReference type="Google" id="ProtNLM"/>
    </source>
</evidence>
<evidence type="ECO:0000313" key="2">
    <source>
        <dbReference type="EMBL" id="CCK81808.1"/>
    </source>
</evidence>